<dbReference type="AlphaFoldDB" id="A0A9Q9FEX3"/>
<evidence type="ECO:0000313" key="2">
    <source>
        <dbReference type="Proteomes" id="UP001058072"/>
    </source>
</evidence>
<reference evidence="1" key="1">
    <citation type="submission" date="2021-03" db="EMBL/GenBank/DDBJ databases">
        <title>Comparative Genomics and Metabolomics in the genus Turicibacter.</title>
        <authorList>
            <person name="Maki J."/>
            <person name="Looft T."/>
        </authorList>
    </citation>
    <scope>NUCLEOTIDE SEQUENCE</scope>
    <source>
        <strain evidence="1">ISU324</strain>
    </source>
</reference>
<proteinExistence type="predicted"/>
<sequence>MTATIKGYFACANSSRGFCNYFESNLQGLERLYILKGGPGTGKSTLMKEIGADFYDLGYDIEFIYCSSDPSSLDGVLIPALKVGIVDGTAPHVIEPTAPGAIEQYVNLGIAWDKEKLSHYKDEILSLKHEISACYERLYSEYAHALKIHDAWEKIYIDEMDFNLAPQFRYVICETLLKYPSIDHTPTVKHRFFGASTPTGSVDYIEDLTHDLKRYFIKGRPGTGKSTLLKELAKKSETLGYDTEIYHCSFDPESLDMVLIPQLNICFFDSTAPHEYFPSLETDEVIDTYEALITPGTDEANADRLAEIASLYKATIKKGTTALGEAKKLHDVLEEIYIKAMNFQIIEGIYEQIKSEIYDLIK</sequence>
<accession>A0A9Q9FEX3</accession>
<name>A0A9Q9FEX3_9FIRM</name>
<dbReference type="SUPFAM" id="SSF52540">
    <property type="entry name" value="P-loop containing nucleoside triphosphate hydrolases"/>
    <property type="match status" value="2"/>
</dbReference>
<dbReference type="RefSeq" id="WP_212725005.1">
    <property type="nucleotide sequence ID" value="NZ_CP071250.1"/>
</dbReference>
<protein>
    <submittedName>
        <fullName evidence="1">PRK06851 family protein</fullName>
    </submittedName>
</protein>
<organism evidence="1 2">
    <name type="scientific">Turicibacter bilis</name>
    <dbReference type="NCBI Taxonomy" id="2735723"/>
    <lineage>
        <taxon>Bacteria</taxon>
        <taxon>Bacillati</taxon>
        <taxon>Bacillota</taxon>
        <taxon>Erysipelotrichia</taxon>
        <taxon>Erysipelotrichales</taxon>
        <taxon>Turicibacteraceae</taxon>
        <taxon>Turicibacter</taxon>
    </lineage>
</organism>
<dbReference type="EMBL" id="CP071250">
    <property type="protein sequence ID" value="UUF07992.1"/>
    <property type="molecule type" value="Genomic_DNA"/>
</dbReference>
<gene>
    <name evidence="1" type="ORF">J0J70_10270</name>
</gene>
<dbReference type="Proteomes" id="UP001058072">
    <property type="component" value="Chromosome"/>
</dbReference>
<dbReference type="InterPro" id="IPR027417">
    <property type="entry name" value="P-loop_NTPase"/>
</dbReference>
<evidence type="ECO:0000313" key="1">
    <source>
        <dbReference type="EMBL" id="UUF07992.1"/>
    </source>
</evidence>